<dbReference type="CDD" id="cd18037">
    <property type="entry name" value="DEXSc_Pif1_like"/>
    <property type="match status" value="1"/>
</dbReference>
<dbReference type="GO" id="GO:0006310">
    <property type="term" value="P:DNA recombination"/>
    <property type="evidence" value="ECO:0007669"/>
    <property type="project" value="UniProtKB-KW"/>
</dbReference>
<feature type="region of interest" description="Disordered" evidence="10">
    <location>
        <begin position="979"/>
        <end position="1090"/>
    </location>
</feature>
<dbReference type="InterPro" id="IPR049163">
    <property type="entry name" value="Pif1-like_2B_dom"/>
</dbReference>
<feature type="compositionally biased region" description="Basic residues" evidence="10">
    <location>
        <begin position="9"/>
        <end position="25"/>
    </location>
</feature>
<dbReference type="eggNOG" id="KOG0987">
    <property type="taxonomic scope" value="Eukaryota"/>
</dbReference>
<feature type="region of interest" description="Disordered" evidence="10">
    <location>
        <begin position="695"/>
        <end position="717"/>
    </location>
</feature>
<evidence type="ECO:0000256" key="9">
    <source>
        <dbReference type="RuleBase" id="RU363044"/>
    </source>
</evidence>
<feature type="compositionally biased region" description="Low complexity" evidence="10">
    <location>
        <begin position="270"/>
        <end position="286"/>
    </location>
</feature>
<organism evidence="13">
    <name type="scientific">Salpingoeca rosetta (strain ATCC 50818 / BSB-021)</name>
    <dbReference type="NCBI Taxonomy" id="946362"/>
    <lineage>
        <taxon>Eukaryota</taxon>
        <taxon>Choanoflagellata</taxon>
        <taxon>Craspedida</taxon>
        <taxon>Salpingoecidae</taxon>
        <taxon>Salpingoeca</taxon>
    </lineage>
</organism>
<reference evidence="12" key="1">
    <citation type="submission" date="2009-08" db="EMBL/GenBank/DDBJ databases">
        <title>Annotation of Salpingoeca rosetta.</title>
        <authorList>
            <consortium name="The Broad Institute Genome Sequencing Platform"/>
            <person name="Russ C."/>
            <person name="Cuomo C."/>
            <person name="Burger G."/>
            <person name="Gray M.W."/>
            <person name="Holland P.W.H."/>
            <person name="King N."/>
            <person name="Lang F.B.F."/>
            <person name="Roger A.J."/>
            <person name="Ruiz-Trillo I."/>
            <person name="Young S.K."/>
            <person name="Zeng Q."/>
            <person name="Gargeya S."/>
            <person name="Alvarado L."/>
            <person name="Berlin A."/>
            <person name="Chapman S.B."/>
            <person name="Chen Z."/>
            <person name="Freedman E."/>
            <person name="Gellesch M."/>
            <person name="Goldberg J."/>
            <person name="Griggs A."/>
            <person name="Gujja S."/>
            <person name="Heilman E."/>
            <person name="Heiman D."/>
            <person name="Howarth C."/>
            <person name="Mehta T."/>
            <person name="Neiman D."/>
            <person name="Pearson M."/>
            <person name="Roberts A."/>
            <person name="Saif S."/>
            <person name="Shea T."/>
            <person name="Shenoy N."/>
            <person name="Sisk P."/>
            <person name="Stolte C."/>
            <person name="Sykes S."/>
            <person name="White J."/>
            <person name="Yandava C."/>
            <person name="Haas B."/>
            <person name="Nusbaum C."/>
            <person name="Birren B."/>
        </authorList>
    </citation>
    <scope>NUCLEOTIDE SEQUENCE [LARGE SCALE GENOMIC DNA]</scope>
    <source>
        <strain evidence="12">ATCC 50818</strain>
    </source>
</reference>
<dbReference type="EMBL" id="GL832962">
    <property type="protein sequence ID" value="EGD82850.1"/>
    <property type="molecule type" value="Genomic_DNA"/>
</dbReference>
<comment type="cofactor">
    <cofactor evidence="9">
        <name>Mg(2+)</name>
        <dbReference type="ChEBI" id="CHEBI:18420"/>
    </cofactor>
</comment>
<keyword evidence="9" id="KW-0233">DNA recombination</keyword>
<dbReference type="InParanoid" id="F2U5Q9"/>
<feature type="region of interest" description="Disordered" evidence="10">
    <location>
        <begin position="1"/>
        <end position="305"/>
    </location>
</feature>
<evidence type="ECO:0000256" key="2">
    <source>
        <dbReference type="ARBA" id="ARBA00022763"/>
    </source>
</evidence>
<protein>
    <recommendedName>
        <fullName evidence="9">ATP-dependent DNA helicase</fullName>
        <ecNumber evidence="9">5.6.2.3</ecNumber>
    </recommendedName>
</protein>
<dbReference type="Gene3D" id="3.40.50.300">
    <property type="entry name" value="P-loop containing nucleotide triphosphate hydrolases"/>
    <property type="match status" value="2"/>
</dbReference>
<feature type="compositionally biased region" description="Basic residues" evidence="10">
    <location>
        <begin position="166"/>
        <end position="179"/>
    </location>
</feature>
<dbReference type="RefSeq" id="XP_004995214.1">
    <property type="nucleotide sequence ID" value="XM_004995157.1"/>
</dbReference>
<feature type="compositionally biased region" description="Low complexity" evidence="10">
    <location>
        <begin position="453"/>
        <end position="487"/>
    </location>
</feature>
<evidence type="ECO:0000313" key="12">
    <source>
        <dbReference type="EMBL" id="EGD82850.1"/>
    </source>
</evidence>
<feature type="compositionally biased region" description="Basic residues" evidence="10">
    <location>
        <begin position="702"/>
        <end position="712"/>
    </location>
</feature>
<dbReference type="EC" id="5.6.2.3" evidence="9"/>
<keyword evidence="7 9" id="KW-0234">DNA repair</keyword>
<sequence>MDGEATFDKRKRRGGRRSRRRRRRSSQVGEGDEASAPPTQPFEAVEEASDKRATCSGNADSTGTETNTAVPTPPAAEQGAKRRASEGASTAPNDVVIIVDDGDPQPTSPSLPNVKPFKKARTLPSSLLRAPSNTNGSGVSGRDGPSQQPSDADSPSQLSLDQHRLIANKRREALRRKREAQRQRWREQGMKALKESGLLSVQQQKQTERDMARAAYHNDNSNNSNDNSNNNNNNTSSTDPANAKATTAAAATAAAATQDGQDVAEPQHDQQQQQQQQQQPSPSSSPRKQTDLWVIGPNTSPQHNRRLREQQILNEQRQERWAYSTHVHGEPYANNHHHDSTPWYALQREAADLNPPSNTDYCGDGGGGRGDGIGDGRGRVSPPPPPATPSSGPMWMSARALLAKMHSPSPPPSPSTQSLSTATTPRHEPLARMLNTSTASGEAAAKQSRQLFKQTQQQHQQTQQQPQQQQDQAKAPSSSSSSSSSSSMKPVEMREQLTEVPMVLAREQLNAIRAAENGHNIFLTGSAGVGKSFTLKKIITRLAQLNKRVYVTATTGIAAINLEAQATTIHSFSGIRLGHEPAWMLINRISSLTKKNQPGFRWQRCDVLVIDEISMLSASVFSKLDAVGRALRRRKDLPFGGLQLIVCGDFFQLPPVPGIVPCPECGNRDPKHRIFKKSADGRKLIECLYEYGSDPNTSSGRSSKHTQKRKNKGQQTHGKSMRVCRCVFDGETRYAFEPDPLGNNVWSECNFQVHHLVKVYRQSDKSFISALQKVRWGRVDDDVKAVLAAAQRQLSLADNIVPTRLYGQNREVGAQVMLLRNLDTAAGLCNGSRGVVVDFVTIDRALDMHEFQRNSDASPAVIRAWMQQQERLPVVIFENSRLRTIYPCLYSRELDRATAGRYQIPLRLAWAMTIHKCQGMSLDKVEISLDHSFASGQAYVALSRARSLSGLQLTVFDTNVISADPVVFEFYEAIKCKQTNGRDGGGGDDDVDDDGDSTAKAKKKMMMKKGTSTCGVVKKEEEEDVNGGDGSGARVVPAGKTAKTLLQLEPKKEEGDDITTLEDVTRTDNHKDDDDNNNDDDDDDDDDDSDCEVLSVIEGACRACGIDTASKTTSSTCSNTSVGEDVKQLLRDAAAAFVSSSTTLPSQDAFLELAREAFADAKKKT</sequence>
<gene>
    <name evidence="12" type="ORF">PTSG_03482</name>
</gene>
<accession>F2U5Q9</accession>
<evidence type="ECO:0000256" key="8">
    <source>
        <dbReference type="ARBA" id="ARBA00023235"/>
    </source>
</evidence>
<dbReference type="CDD" id="cd18809">
    <property type="entry name" value="SF1_C_RecD"/>
    <property type="match status" value="1"/>
</dbReference>
<feature type="compositionally biased region" description="Polar residues" evidence="10">
    <location>
        <begin position="55"/>
        <end position="70"/>
    </location>
</feature>
<feature type="compositionally biased region" description="Basic and acidic residues" evidence="10">
    <location>
        <begin position="1063"/>
        <end position="1073"/>
    </location>
</feature>
<dbReference type="InterPro" id="IPR027417">
    <property type="entry name" value="P-loop_NTPase"/>
</dbReference>
<keyword evidence="1 9" id="KW-0547">Nucleotide-binding</keyword>
<dbReference type="InterPro" id="IPR010285">
    <property type="entry name" value="DNA_helicase_pif1-like_DEAD"/>
</dbReference>
<dbReference type="GO" id="GO:0005524">
    <property type="term" value="F:ATP binding"/>
    <property type="evidence" value="ECO:0007669"/>
    <property type="project" value="UniProtKB-KW"/>
</dbReference>
<dbReference type="GO" id="GO:0000723">
    <property type="term" value="P:telomere maintenance"/>
    <property type="evidence" value="ECO:0007669"/>
    <property type="project" value="InterPro"/>
</dbReference>
<dbReference type="STRING" id="946362.F2U5Q9"/>
<comment type="catalytic activity">
    <reaction evidence="9">
        <text>ATP + H2O = ADP + phosphate + H(+)</text>
        <dbReference type="Rhea" id="RHEA:13065"/>
        <dbReference type="ChEBI" id="CHEBI:15377"/>
        <dbReference type="ChEBI" id="CHEBI:15378"/>
        <dbReference type="ChEBI" id="CHEBI:30616"/>
        <dbReference type="ChEBI" id="CHEBI:43474"/>
        <dbReference type="ChEBI" id="CHEBI:456216"/>
        <dbReference type="EC" id="5.6.2.3"/>
    </reaction>
</comment>
<feature type="compositionally biased region" description="Acidic residues" evidence="10">
    <location>
        <begin position="986"/>
        <end position="996"/>
    </location>
</feature>
<comment type="similarity">
    <text evidence="9">Belongs to the helicase family.</text>
</comment>
<dbReference type="GO" id="GO:0016887">
    <property type="term" value="F:ATP hydrolysis activity"/>
    <property type="evidence" value="ECO:0007669"/>
    <property type="project" value="RHEA"/>
</dbReference>
<feature type="domain" description="AAA+ ATPase" evidence="11">
    <location>
        <begin position="517"/>
        <end position="811"/>
    </location>
</feature>
<proteinExistence type="inferred from homology"/>
<name>F2U5Q9_SALR5</name>
<feature type="compositionally biased region" description="Acidic residues" evidence="10">
    <location>
        <begin position="1074"/>
        <end position="1090"/>
    </location>
</feature>
<dbReference type="GeneID" id="16075789"/>
<keyword evidence="6" id="KW-0238">DNA-binding</keyword>
<dbReference type="SUPFAM" id="SSF52540">
    <property type="entry name" value="P-loop containing nucleoside triphosphate hydrolases"/>
    <property type="match status" value="2"/>
</dbReference>
<dbReference type="Pfam" id="PF05970">
    <property type="entry name" value="PIF1"/>
    <property type="match status" value="1"/>
</dbReference>
<keyword evidence="3 9" id="KW-0378">Hydrolase</keyword>
<evidence type="ECO:0000256" key="3">
    <source>
        <dbReference type="ARBA" id="ARBA00022801"/>
    </source>
</evidence>
<keyword evidence="4 9" id="KW-0347">Helicase</keyword>
<evidence type="ECO:0000256" key="7">
    <source>
        <dbReference type="ARBA" id="ARBA00023204"/>
    </source>
</evidence>
<feature type="region of interest" description="Disordered" evidence="10">
    <location>
        <begin position="352"/>
        <end position="493"/>
    </location>
</feature>
<dbReference type="OrthoDB" id="3691720at2759"/>
<dbReference type="GO" id="GO:0043139">
    <property type="term" value="F:5'-3' DNA helicase activity"/>
    <property type="evidence" value="ECO:0007669"/>
    <property type="project" value="UniProtKB-EC"/>
</dbReference>
<keyword evidence="5 9" id="KW-0067">ATP-binding</keyword>
<evidence type="ECO:0000256" key="10">
    <source>
        <dbReference type="SAM" id="MobiDB-lite"/>
    </source>
</evidence>
<dbReference type="InterPro" id="IPR003840">
    <property type="entry name" value="DNA_helicase_dom"/>
</dbReference>
<keyword evidence="13" id="KW-1185">Reference proteome</keyword>
<keyword evidence="8" id="KW-0413">Isomerase</keyword>
<dbReference type="PANTHER" id="PTHR47642:SF5">
    <property type="entry name" value="ATP-DEPENDENT DNA HELICASE"/>
    <property type="match status" value="1"/>
</dbReference>
<dbReference type="PANTHER" id="PTHR47642">
    <property type="entry name" value="ATP-DEPENDENT DNA HELICASE"/>
    <property type="match status" value="1"/>
</dbReference>
<evidence type="ECO:0000256" key="4">
    <source>
        <dbReference type="ARBA" id="ARBA00022806"/>
    </source>
</evidence>
<dbReference type="InterPro" id="IPR051055">
    <property type="entry name" value="PIF1_helicase"/>
</dbReference>
<dbReference type="Pfam" id="PF21530">
    <property type="entry name" value="Pif1_2B_dom"/>
    <property type="match status" value="1"/>
</dbReference>
<keyword evidence="2 9" id="KW-0227">DNA damage</keyword>
<dbReference type="Pfam" id="PF02689">
    <property type="entry name" value="Herpes_Helicase"/>
    <property type="match status" value="1"/>
</dbReference>
<dbReference type="AlphaFoldDB" id="F2U5Q9"/>
<dbReference type="InterPro" id="IPR003593">
    <property type="entry name" value="AAA+_ATPase"/>
</dbReference>
<feature type="compositionally biased region" description="Low complexity" evidence="10">
    <location>
        <begin position="415"/>
        <end position="424"/>
    </location>
</feature>
<evidence type="ECO:0000256" key="6">
    <source>
        <dbReference type="ARBA" id="ARBA00023125"/>
    </source>
</evidence>
<evidence type="ECO:0000259" key="11">
    <source>
        <dbReference type="SMART" id="SM00382"/>
    </source>
</evidence>
<feature type="compositionally biased region" description="Low complexity" evidence="10">
    <location>
        <begin position="218"/>
        <end position="257"/>
    </location>
</feature>
<dbReference type="SMART" id="SM00382">
    <property type="entry name" value="AAA"/>
    <property type="match status" value="1"/>
</dbReference>
<dbReference type="KEGG" id="sre:PTSG_03482"/>
<evidence type="ECO:0000256" key="1">
    <source>
        <dbReference type="ARBA" id="ARBA00022741"/>
    </source>
</evidence>
<feature type="compositionally biased region" description="Basic and acidic residues" evidence="10">
    <location>
        <begin position="180"/>
        <end position="194"/>
    </location>
</feature>
<dbReference type="Proteomes" id="UP000007799">
    <property type="component" value="Unassembled WGS sequence"/>
</dbReference>
<evidence type="ECO:0000256" key="5">
    <source>
        <dbReference type="ARBA" id="ARBA00022840"/>
    </source>
</evidence>
<feature type="compositionally biased region" description="Low complexity" evidence="10">
    <location>
        <begin position="145"/>
        <end position="160"/>
    </location>
</feature>
<dbReference type="GO" id="GO:0006281">
    <property type="term" value="P:DNA repair"/>
    <property type="evidence" value="ECO:0007669"/>
    <property type="project" value="UniProtKB-KW"/>
</dbReference>
<evidence type="ECO:0000313" key="13">
    <source>
        <dbReference type="Proteomes" id="UP000007799"/>
    </source>
</evidence>